<dbReference type="EMBL" id="GFAC01007940">
    <property type="protein sequence ID" value="JAT91248.1"/>
    <property type="molecule type" value="mRNA"/>
</dbReference>
<comment type="similarity">
    <text evidence="2">Belongs to the SRP14 family.</text>
</comment>
<accession>A0A1E1WW80</accession>
<dbReference type="Gene3D" id="3.30.720.10">
    <property type="entry name" value="Signal recognition particle alu RNA binding heterodimer, srp9/1"/>
    <property type="match status" value="1"/>
</dbReference>
<comment type="subcellular location">
    <subcellularLocation>
        <location evidence="1">Cytoplasm</location>
    </subcellularLocation>
</comment>
<dbReference type="GO" id="GO:0005786">
    <property type="term" value="C:signal recognition particle, endoplasmic reticulum targeting"/>
    <property type="evidence" value="ECO:0007669"/>
    <property type="project" value="UniProtKB-KW"/>
</dbReference>
<evidence type="ECO:0000256" key="4">
    <source>
        <dbReference type="ARBA" id="ARBA00022490"/>
    </source>
</evidence>
<dbReference type="GO" id="GO:0008312">
    <property type="term" value="F:7S RNA binding"/>
    <property type="evidence" value="ECO:0007669"/>
    <property type="project" value="InterPro"/>
</dbReference>
<keyword evidence="5" id="KW-0694">RNA-binding</keyword>
<proteinExistence type="evidence at transcript level"/>
<evidence type="ECO:0000256" key="2">
    <source>
        <dbReference type="ARBA" id="ARBA00010349"/>
    </source>
</evidence>
<organism evidence="8">
    <name type="scientific">Amblyomma aureolatum</name>
    <dbReference type="NCBI Taxonomy" id="187763"/>
    <lineage>
        <taxon>Eukaryota</taxon>
        <taxon>Metazoa</taxon>
        <taxon>Ecdysozoa</taxon>
        <taxon>Arthropoda</taxon>
        <taxon>Chelicerata</taxon>
        <taxon>Arachnida</taxon>
        <taxon>Acari</taxon>
        <taxon>Parasitiformes</taxon>
        <taxon>Ixodida</taxon>
        <taxon>Ixodoidea</taxon>
        <taxon>Ixodidae</taxon>
        <taxon>Amblyomminae</taxon>
        <taxon>Amblyomma</taxon>
    </lineage>
</organism>
<reference evidence="8" key="1">
    <citation type="journal article" date="2017" name="Front. Cell. Infect. Microbiol.">
        <title>The Distinct Transcriptional Response of the Midgut of Amblyomma sculptum and Amblyomma aureolatum Ticks to Rickettsia rickettsii Correlates to Their Differences in Susceptibility to Infection.</title>
        <authorList>
            <person name="Martins L.A."/>
            <person name="Galletti M.F.B.M."/>
            <person name="Ribeiro J.M."/>
            <person name="Fujita A."/>
            <person name="Costa F.B."/>
            <person name="Labruna M.B."/>
            <person name="Daffre S."/>
            <person name="Fogaca A.C."/>
        </authorList>
    </citation>
    <scope>NUCLEOTIDE SEQUENCE</scope>
</reference>
<evidence type="ECO:0000256" key="1">
    <source>
        <dbReference type="ARBA" id="ARBA00004496"/>
    </source>
</evidence>
<dbReference type="Pfam" id="PF02290">
    <property type="entry name" value="SRP14"/>
    <property type="match status" value="1"/>
</dbReference>
<dbReference type="AlphaFoldDB" id="A0A1E1WW80"/>
<keyword evidence="4" id="KW-0963">Cytoplasm</keyword>
<sequence>LTAMVVDDASDAAKSLRISYKRYEPNSRPRRHRDAVEQHAVNIDAEPVCLVRARLGNYKISTHVTHALLDDFANSMNDISELLCSHTDDQ</sequence>
<feature type="non-terminal residue" evidence="8">
    <location>
        <position position="1"/>
    </location>
</feature>
<dbReference type="GO" id="GO:0030942">
    <property type="term" value="F:endoplasmic reticulum signal peptide binding"/>
    <property type="evidence" value="ECO:0007669"/>
    <property type="project" value="InterPro"/>
</dbReference>
<dbReference type="SUPFAM" id="SSF54762">
    <property type="entry name" value="Signal recognition particle alu RNA binding heterodimer, SRP9/14"/>
    <property type="match status" value="1"/>
</dbReference>
<evidence type="ECO:0000256" key="6">
    <source>
        <dbReference type="ARBA" id="ARBA00023135"/>
    </source>
</evidence>
<keyword evidence="7" id="KW-0687">Ribonucleoprotein</keyword>
<keyword evidence="6" id="KW-0733">Signal recognition particle</keyword>
<evidence type="ECO:0000256" key="3">
    <source>
        <dbReference type="ARBA" id="ARBA00017926"/>
    </source>
</evidence>
<evidence type="ECO:0000313" key="8">
    <source>
        <dbReference type="EMBL" id="JAT91248.1"/>
    </source>
</evidence>
<protein>
    <recommendedName>
        <fullName evidence="3">Signal recognition particle 14 kDa protein</fullName>
    </recommendedName>
</protein>
<dbReference type="InterPro" id="IPR003210">
    <property type="entry name" value="Signal_recog_particle_SRP14"/>
</dbReference>
<evidence type="ECO:0000256" key="5">
    <source>
        <dbReference type="ARBA" id="ARBA00022884"/>
    </source>
</evidence>
<evidence type="ECO:0000256" key="7">
    <source>
        <dbReference type="ARBA" id="ARBA00023274"/>
    </source>
</evidence>
<dbReference type="InterPro" id="IPR009018">
    <property type="entry name" value="Signal_recog_particle_SRP9/14"/>
</dbReference>
<dbReference type="GO" id="GO:0006614">
    <property type="term" value="P:SRP-dependent cotranslational protein targeting to membrane"/>
    <property type="evidence" value="ECO:0007669"/>
    <property type="project" value="InterPro"/>
</dbReference>
<name>A0A1E1WW80_9ACAR</name>